<dbReference type="RefSeq" id="WP_406582879.1">
    <property type="nucleotide sequence ID" value="NZ_JBJHQH010000023.1"/>
</dbReference>
<organism evidence="2 3">
    <name type="scientific">Bacillus salipaludis</name>
    <dbReference type="NCBI Taxonomy" id="2547811"/>
    <lineage>
        <taxon>Bacteria</taxon>
        <taxon>Bacillati</taxon>
        <taxon>Bacillota</taxon>
        <taxon>Bacilli</taxon>
        <taxon>Bacillales</taxon>
        <taxon>Bacillaceae</taxon>
        <taxon>Bacillus</taxon>
    </lineage>
</organism>
<feature type="domain" description="Phage conserved hypothetical protein C-terminal" evidence="1">
    <location>
        <begin position="1"/>
        <end position="69"/>
    </location>
</feature>
<dbReference type="Proteomes" id="UP001623041">
    <property type="component" value="Unassembled WGS sequence"/>
</dbReference>
<sequence>MNEKTGKNFKLSSIKTRELIHARYGEGFTLEDFTRVIDLKSADWQTDPAWNKFLRPETLFGTKFESYLNQLEGKKRLTEEDFNLDELERDL</sequence>
<dbReference type="Pfam" id="PF09524">
    <property type="entry name" value="Phg_2220_C"/>
    <property type="match status" value="1"/>
</dbReference>
<dbReference type="EMBL" id="JBJHQH010000023">
    <property type="protein sequence ID" value="MFK9094407.1"/>
    <property type="molecule type" value="Genomic_DNA"/>
</dbReference>
<name>A0ABW8RPA0_9BACI</name>
<gene>
    <name evidence="2" type="ORF">ACJEBI_23425</name>
</gene>
<evidence type="ECO:0000259" key="1">
    <source>
        <dbReference type="Pfam" id="PF09524"/>
    </source>
</evidence>
<reference evidence="2 3" key="1">
    <citation type="submission" date="2024-11" db="EMBL/GenBank/DDBJ databases">
        <authorList>
            <person name="Lucas J.A."/>
        </authorList>
    </citation>
    <scope>NUCLEOTIDE SEQUENCE [LARGE SCALE GENOMIC DNA]</scope>
    <source>
        <strain evidence="2 3">Z 5.4</strain>
    </source>
</reference>
<comment type="caution">
    <text evidence="2">The sequence shown here is derived from an EMBL/GenBank/DDBJ whole genome shotgun (WGS) entry which is preliminary data.</text>
</comment>
<evidence type="ECO:0000313" key="2">
    <source>
        <dbReference type="EMBL" id="MFK9094407.1"/>
    </source>
</evidence>
<protein>
    <submittedName>
        <fullName evidence="2">Conserved phage C-terminal domain-containing protein</fullName>
    </submittedName>
</protein>
<dbReference type="InterPro" id="IPR011741">
    <property type="entry name" value="Phg_2220_C"/>
</dbReference>
<proteinExistence type="predicted"/>
<accession>A0ABW8RPA0</accession>
<keyword evidence="3" id="KW-1185">Reference proteome</keyword>
<dbReference type="NCBIfam" id="TIGR02220">
    <property type="entry name" value="phg_TIGR02220"/>
    <property type="match status" value="1"/>
</dbReference>
<evidence type="ECO:0000313" key="3">
    <source>
        <dbReference type="Proteomes" id="UP001623041"/>
    </source>
</evidence>